<evidence type="ECO:0000256" key="3">
    <source>
        <dbReference type="ARBA" id="ARBA00022448"/>
    </source>
</evidence>
<dbReference type="GO" id="GO:0015276">
    <property type="term" value="F:ligand-gated monoatomic ion channel activity"/>
    <property type="evidence" value="ECO:0007669"/>
    <property type="project" value="InterPro"/>
</dbReference>
<keyword evidence="5 12" id="KW-1133">Transmembrane helix</keyword>
<sequence>MLLKSVLLVGLIVAFAGSNNAQQERILRIVSILDQPYLMHGDDADNGSYTGFCKDLAKMISEELRMDYEIHLVKDGRYGAKNKSASGQWNGMIGEIVNNEADIVVAPLTVTAARAAVVDFSTPFQEFQFSVLLKKPDIDEDESDEDETLTAFSPFHLYLWLAIVFTVLGMVFISLVIEWSFKNPDTHGEGFVNFLRQDSIFRPESITGKVVRFVYLVFIILVICAYTASFAVQREADSQSEVFGIDSIEELVTEDDMKFGIIDGGSTEAYLKGSNDETYTKLYEIIDRENTKVENYAEGLERLRLDEKFAFVIESPKAEFFSSMEPCDLETGREEFGPTRGYAIATRKGIKLSYDVNIVILTLKENGKLETLIRKYWNNIECSDKEDGGDDDSGDSVEKDEFDTLNLSEMAGLFYFLFGGLILILLVWILERRATTK</sequence>
<evidence type="ECO:0000256" key="13">
    <source>
        <dbReference type="SAM" id="SignalP"/>
    </source>
</evidence>
<evidence type="ECO:0000256" key="4">
    <source>
        <dbReference type="ARBA" id="ARBA00022692"/>
    </source>
</evidence>
<dbReference type="SUPFAM" id="SSF53850">
    <property type="entry name" value="Periplasmic binding protein-like II"/>
    <property type="match status" value="1"/>
</dbReference>
<evidence type="ECO:0000256" key="8">
    <source>
        <dbReference type="ARBA" id="ARBA00023170"/>
    </source>
</evidence>
<evidence type="ECO:0000313" key="16">
    <source>
        <dbReference type="EMBL" id="OXA64534.1"/>
    </source>
</evidence>
<dbReference type="AlphaFoldDB" id="A0A226F549"/>
<dbReference type="GO" id="GO:0016020">
    <property type="term" value="C:membrane"/>
    <property type="evidence" value="ECO:0007669"/>
    <property type="project" value="UniProtKB-SubCell"/>
</dbReference>
<dbReference type="InterPro" id="IPR015683">
    <property type="entry name" value="Ionotropic_Glu_rcpt"/>
</dbReference>
<feature type="domain" description="Ionotropic glutamate receptor C-terminal" evidence="14">
    <location>
        <begin position="26"/>
        <end position="379"/>
    </location>
</feature>
<dbReference type="InterPro" id="IPR019594">
    <property type="entry name" value="Glu/Gly-bd"/>
</dbReference>
<evidence type="ECO:0000256" key="12">
    <source>
        <dbReference type="SAM" id="Phobius"/>
    </source>
</evidence>
<dbReference type="OMA" id="EWRRMSH"/>
<feature type="chain" id="PRO_5012262811" evidence="13">
    <location>
        <begin position="22"/>
        <end position="437"/>
    </location>
</feature>
<dbReference type="Pfam" id="PF10613">
    <property type="entry name" value="Lig_chan-Glu_bd"/>
    <property type="match status" value="1"/>
</dbReference>
<keyword evidence="9" id="KW-0325">Glycoprotein</keyword>
<feature type="signal peptide" evidence="13">
    <location>
        <begin position="1"/>
        <end position="21"/>
    </location>
</feature>
<comment type="similarity">
    <text evidence="2">Belongs to the glutamate-gated ion channel (TC 1.A.10.1) family.</text>
</comment>
<keyword evidence="7 12" id="KW-0472">Membrane</keyword>
<keyword evidence="6" id="KW-0406">Ion transport</keyword>
<comment type="caution">
    <text evidence="16">The sequence shown here is derived from an EMBL/GenBank/DDBJ whole genome shotgun (WGS) entry which is preliminary data.</text>
</comment>
<keyword evidence="8 16" id="KW-0675">Receptor</keyword>
<feature type="transmembrane region" description="Helical" evidence="12">
    <location>
        <begin position="412"/>
        <end position="430"/>
    </location>
</feature>
<name>A0A226F549_FOLCA</name>
<evidence type="ECO:0000256" key="7">
    <source>
        <dbReference type="ARBA" id="ARBA00023136"/>
    </source>
</evidence>
<dbReference type="InterPro" id="IPR001320">
    <property type="entry name" value="Iontro_rcpt_C"/>
</dbReference>
<keyword evidence="3" id="KW-0813">Transport</keyword>
<dbReference type="OrthoDB" id="5984008at2759"/>
<accession>A0A226F549</accession>
<dbReference type="FunFam" id="3.40.190.10:FF:000024">
    <property type="entry name" value="Glutamate receptor, ionotropic, delta 1"/>
    <property type="match status" value="1"/>
</dbReference>
<dbReference type="EMBL" id="LNIX01000001">
    <property type="protein sequence ID" value="OXA64534.1"/>
    <property type="molecule type" value="Genomic_DNA"/>
</dbReference>
<evidence type="ECO:0000256" key="2">
    <source>
        <dbReference type="ARBA" id="ARBA00008685"/>
    </source>
</evidence>
<feature type="domain" description="Ionotropic glutamate receptor L-glutamate and glycine-binding" evidence="15">
    <location>
        <begin position="36"/>
        <end position="98"/>
    </location>
</feature>
<evidence type="ECO:0000256" key="6">
    <source>
        <dbReference type="ARBA" id="ARBA00023065"/>
    </source>
</evidence>
<dbReference type="Pfam" id="PF00060">
    <property type="entry name" value="Lig_chan"/>
    <property type="match status" value="1"/>
</dbReference>
<dbReference type="SMART" id="SM00079">
    <property type="entry name" value="PBPe"/>
    <property type="match status" value="1"/>
</dbReference>
<dbReference type="STRING" id="158441.A0A226F549"/>
<keyword evidence="10" id="KW-1071">Ligand-gated ion channel</keyword>
<organism evidence="16 17">
    <name type="scientific">Folsomia candida</name>
    <name type="common">Springtail</name>
    <dbReference type="NCBI Taxonomy" id="158441"/>
    <lineage>
        <taxon>Eukaryota</taxon>
        <taxon>Metazoa</taxon>
        <taxon>Ecdysozoa</taxon>
        <taxon>Arthropoda</taxon>
        <taxon>Hexapoda</taxon>
        <taxon>Collembola</taxon>
        <taxon>Entomobryomorpha</taxon>
        <taxon>Isotomoidea</taxon>
        <taxon>Isotomidae</taxon>
        <taxon>Proisotominae</taxon>
        <taxon>Folsomia</taxon>
    </lineage>
</organism>
<keyword evidence="4 12" id="KW-0812">Transmembrane</keyword>
<evidence type="ECO:0000256" key="9">
    <source>
        <dbReference type="ARBA" id="ARBA00023180"/>
    </source>
</evidence>
<dbReference type="Proteomes" id="UP000198287">
    <property type="component" value="Unassembled WGS sequence"/>
</dbReference>
<keyword evidence="13" id="KW-0732">Signal</keyword>
<evidence type="ECO:0000259" key="14">
    <source>
        <dbReference type="SMART" id="SM00079"/>
    </source>
</evidence>
<evidence type="ECO:0000259" key="15">
    <source>
        <dbReference type="SMART" id="SM00918"/>
    </source>
</evidence>
<evidence type="ECO:0000256" key="1">
    <source>
        <dbReference type="ARBA" id="ARBA00004141"/>
    </source>
</evidence>
<feature type="transmembrane region" description="Helical" evidence="12">
    <location>
        <begin position="157"/>
        <end position="177"/>
    </location>
</feature>
<evidence type="ECO:0000256" key="10">
    <source>
        <dbReference type="ARBA" id="ARBA00023286"/>
    </source>
</evidence>
<keyword evidence="17" id="KW-1185">Reference proteome</keyword>
<evidence type="ECO:0000256" key="5">
    <source>
        <dbReference type="ARBA" id="ARBA00022989"/>
    </source>
</evidence>
<dbReference type="CDD" id="cd13685">
    <property type="entry name" value="PBP2_iGluR_non_NMDA_like"/>
    <property type="match status" value="1"/>
</dbReference>
<keyword evidence="11" id="KW-0407">Ion channel</keyword>
<feature type="transmembrane region" description="Helical" evidence="12">
    <location>
        <begin position="210"/>
        <end position="232"/>
    </location>
</feature>
<dbReference type="PANTHER" id="PTHR18966">
    <property type="entry name" value="IONOTROPIC GLUTAMATE RECEPTOR"/>
    <property type="match status" value="1"/>
</dbReference>
<gene>
    <name evidence="16" type="ORF">Fcan01_02420</name>
</gene>
<dbReference type="Gene3D" id="3.40.190.10">
    <property type="entry name" value="Periplasmic binding protein-like II"/>
    <property type="match status" value="3"/>
</dbReference>
<proteinExistence type="inferred from homology"/>
<reference evidence="16 17" key="1">
    <citation type="submission" date="2015-12" db="EMBL/GenBank/DDBJ databases">
        <title>The genome of Folsomia candida.</title>
        <authorList>
            <person name="Faddeeva A."/>
            <person name="Derks M.F."/>
            <person name="Anvar Y."/>
            <person name="Smit S."/>
            <person name="Van Straalen N."/>
            <person name="Roelofs D."/>
        </authorList>
    </citation>
    <scope>NUCLEOTIDE SEQUENCE [LARGE SCALE GENOMIC DNA]</scope>
    <source>
        <strain evidence="16 17">VU population</strain>
        <tissue evidence="16">Whole body</tissue>
    </source>
</reference>
<protein>
    <submittedName>
        <fullName evidence="16">Glutamate receptor 3</fullName>
    </submittedName>
</protein>
<dbReference type="SMART" id="SM00918">
    <property type="entry name" value="Lig_chan-Glu_bd"/>
    <property type="match status" value="1"/>
</dbReference>
<comment type="subcellular location">
    <subcellularLocation>
        <location evidence="1">Membrane</location>
        <topology evidence="1">Multi-pass membrane protein</topology>
    </subcellularLocation>
</comment>
<evidence type="ECO:0000256" key="11">
    <source>
        <dbReference type="ARBA" id="ARBA00023303"/>
    </source>
</evidence>
<evidence type="ECO:0000313" key="17">
    <source>
        <dbReference type="Proteomes" id="UP000198287"/>
    </source>
</evidence>